<organism evidence="2 3">
    <name type="scientific">Bradyrhizobium japonicum</name>
    <dbReference type="NCBI Taxonomy" id="375"/>
    <lineage>
        <taxon>Bacteria</taxon>
        <taxon>Pseudomonadati</taxon>
        <taxon>Pseudomonadota</taxon>
        <taxon>Alphaproteobacteria</taxon>
        <taxon>Hyphomicrobiales</taxon>
        <taxon>Nitrobacteraceae</taxon>
        <taxon>Bradyrhizobium</taxon>
    </lineage>
</organism>
<dbReference type="RefSeq" id="WP_085398297.1">
    <property type="nucleotide sequence ID" value="NZ_NAFL01000161.1"/>
</dbReference>
<dbReference type="Proteomes" id="UP000193335">
    <property type="component" value="Unassembled WGS sequence"/>
</dbReference>
<dbReference type="InterPro" id="IPR017041">
    <property type="entry name" value="UCP036054"/>
</dbReference>
<evidence type="ECO:0000313" key="2">
    <source>
        <dbReference type="EMBL" id="OSJ36921.1"/>
    </source>
</evidence>
<dbReference type="AlphaFoldDB" id="A0A1Y2JXP5"/>
<dbReference type="PIRSF" id="PIRSF036054">
    <property type="entry name" value="UCP036054"/>
    <property type="match status" value="1"/>
</dbReference>
<dbReference type="Gene3D" id="3.40.1360.10">
    <property type="match status" value="1"/>
</dbReference>
<reference evidence="2 3" key="1">
    <citation type="submission" date="2017-03" db="EMBL/GenBank/DDBJ databases">
        <title>Whole genome sequences of fourteen strains of Bradyrhizobium canariense and one strain of Bradyrhizobium japonicum isolated from Lupinus (Papilionoideae: Genisteae) species in Algeria.</title>
        <authorList>
            <person name="Crovadore J."/>
            <person name="Chekireb D."/>
            <person name="Brachmann A."/>
            <person name="Chablais R."/>
            <person name="Cochard B."/>
            <person name="Lefort F."/>
        </authorList>
    </citation>
    <scope>NUCLEOTIDE SEQUENCE [LARGE SCALE GENOMIC DNA]</scope>
    <source>
        <strain evidence="2 3">UBMA197</strain>
    </source>
</reference>
<name>A0A1Y2JXP5_BRAJP</name>
<feature type="domain" description="DUF3991" evidence="1">
    <location>
        <begin position="127"/>
        <end position="194"/>
    </location>
</feature>
<gene>
    <name evidence="2" type="ORF">BSZ19_01890</name>
</gene>
<dbReference type="InterPro" id="IPR025054">
    <property type="entry name" value="DUF3991"/>
</dbReference>
<dbReference type="Pfam" id="PF13154">
    <property type="entry name" value="DUF3991"/>
    <property type="match status" value="1"/>
</dbReference>
<evidence type="ECO:0000313" key="3">
    <source>
        <dbReference type="Proteomes" id="UP000193335"/>
    </source>
</evidence>
<protein>
    <recommendedName>
        <fullName evidence="1">DUF3991 domain-containing protein</fullName>
    </recommendedName>
</protein>
<dbReference type="EMBL" id="NAFL01000161">
    <property type="protein sequence ID" value="OSJ36921.1"/>
    <property type="molecule type" value="Genomic_DNA"/>
</dbReference>
<dbReference type="Pfam" id="PF13155">
    <property type="entry name" value="Toprim_2"/>
    <property type="match status" value="1"/>
</dbReference>
<evidence type="ECO:0000259" key="1">
    <source>
        <dbReference type="Pfam" id="PF13154"/>
    </source>
</evidence>
<comment type="caution">
    <text evidence="2">The sequence shown here is derived from an EMBL/GenBank/DDBJ whole genome shotgun (WGS) entry which is preliminary data.</text>
</comment>
<accession>A0A1Y2JXP5</accession>
<sequence length="320" mass="35097">MDKQEIEELRENVGCAALLEKDGWKVDLKESTRRAIKYRRDTNIIIVIHQGRGWFDPLSPAKGDVFSLAQHLGAVGFADACDRVSAVIGFVPSAPAWRPTAKPKPVASIAQRWRRRSEPRPGSAAWRYLVDERHIPERIIAGAIAEGRLREGPQGSMWAAHSDSVGVITGWEERGPSWRGFATGGTKELFRLGSADSLRICVTEAAVDAMSLAALEELRDDTLYISTGGGWAPASETAIRALAGRANAVIVAATDNNRQGEVYARRIQEIADEADSRFVRSQPRTDDWNEDLSAARIGGGQEGNTAWSRAVCRPREGERI</sequence>
<proteinExistence type="predicted"/>